<feature type="transmembrane region" description="Helical" evidence="1">
    <location>
        <begin position="172"/>
        <end position="190"/>
    </location>
</feature>
<dbReference type="AlphaFoldDB" id="A0A1W1YKK9"/>
<dbReference type="PANTHER" id="PTHR18640">
    <property type="entry name" value="SOLUTE CARRIER FAMILY 10 MEMBER 7"/>
    <property type="match status" value="1"/>
</dbReference>
<dbReference type="RefSeq" id="WP_084282875.1">
    <property type="nucleotide sequence ID" value="NZ_FWXJ01000003.1"/>
</dbReference>
<dbReference type="STRING" id="1938817.SAMN06296008_103157"/>
<feature type="transmembrane region" description="Helical" evidence="1">
    <location>
        <begin position="236"/>
        <end position="255"/>
    </location>
</feature>
<dbReference type="InterPro" id="IPR016833">
    <property type="entry name" value="Put_Na-Bile_cotransptr"/>
</dbReference>
<evidence type="ECO:0000313" key="2">
    <source>
        <dbReference type="EMBL" id="SMC36652.1"/>
    </source>
</evidence>
<evidence type="ECO:0000256" key="1">
    <source>
        <dbReference type="SAM" id="Phobius"/>
    </source>
</evidence>
<protein>
    <submittedName>
        <fullName evidence="2">Solute carrier family 10 (Sodium/bile acid cotransporter), member 7</fullName>
    </submittedName>
</protein>
<keyword evidence="1" id="KW-0812">Transmembrane</keyword>
<dbReference type="OrthoDB" id="9792271at2"/>
<organism evidence="2 3">
    <name type="scientific">Polynucleobacter kasalickyi</name>
    <dbReference type="NCBI Taxonomy" id="1938817"/>
    <lineage>
        <taxon>Bacteria</taxon>
        <taxon>Pseudomonadati</taxon>
        <taxon>Pseudomonadota</taxon>
        <taxon>Betaproteobacteria</taxon>
        <taxon>Burkholderiales</taxon>
        <taxon>Burkholderiaceae</taxon>
        <taxon>Polynucleobacter</taxon>
    </lineage>
</organism>
<dbReference type="PANTHER" id="PTHR18640:SF5">
    <property type="entry name" value="SODIUM_BILE ACID COTRANSPORTER 7"/>
    <property type="match status" value="1"/>
</dbReference>
<accession>A0A1W1YKK9</accession>
<feature type="transmembrane region" description="Helical" evidence="1">
    <location>
        <begin position="137"/>
        <end position="160"/>
    </location>
</feature>
<gene>
    <name evidence="2" type="ORF">SAMN06296008_103157</name>
</gene>
<reference evidence="2 3" key="1">
    <citation type="submission" date="2017-04" db="EMBL/GenBank/DDBJ databases">
        <authorList>
            <person name="Afonso C.L."/>
            <person name="Miller P.J."/>
            <person name="Scott M.A."/>
            <person name="Spackman E."/>
            <person name="Goraichik I."/>
            <person name="Dimitrov K.M."/>
            <person name="Suarez D.L."/>
            <person name="Swayne D.E."/>
        </authorList>
    </citation>
    <scope>NUCLEOTIDE SEQUENCE [LARGE SCALE GENOMIC DNA]</scope>
    <source>
        <strain evidence="2 3">VK13</strain>
    </source>
</reference>
<feature type="transmembrane region" description="Helical" evidence="1">
    <location>
        <begin position="15"/>
        <end position="33"/>
    </location>
</feature>
<dbReference type="GO" id="GO:0005886">
    <property type="term" value="C:plasma membrane"/>
    <property type="evidence" value="ECO:0007669"/>
    <property type="project" value="TreeGrafter"/>
</dbReference>
<keyword evidence="1" id="KW-0472">Membrane</keyword>
<feature type="transmembrane region" description="Helical" evidence="1">
    <location>
        <begin position="106"/>
        <end position="130"/>
    </location>
</feature>
<keyword evidence="3" id="KW-1185">Reference proteome</keyword>
<name>A0A1W1YKK9_9BURK</name>
<feature type="transmembrane region" description="Helical" evidence="1">
    <location>
        <begin position="75"/>
        <end position="94"/>
    </location>
</feature>
<dbReference type="Gene3D" id="1.20.1530.20">
    <property type="match status" value="1"/>
</dbReference>
<dbReference type="PIRSF" id="PIRSF026166">
    <property type="entry name" value="UCP026166"/>
    <property type="match status" value="1"/>
</dbReference>
<keyword evidence="1" id="KW-1133">Transmembrane helix</keyword>
<dbReference type="EMBL" id="FWXJ01000003">
    <property type="protein sequence ID" value="SMC36652.1"/>
    <property type="molecule type" value="Genomic_DNA"/>
</dbReference>
<feature type="transmembrane region" description="Helical" evidence="1">
    <location>
        <begin position="298"/>
        <end position="321"/>
    </location>
</feature>
<sequence>MSIISTVSKFVKKEWFLSCMFLAIGLATLFPLVGKSGGSLHIDQVAGIGIGLVFFLHGMGLSLDNLKSGMLNWRIHLVVQSFTFLVFPIIYFIANFFVKGWLPNDLLLGFVYLCALPSTVSSSVALTGIAKGNISAAIFNATLSGLIGIVLTPIIVHLLSGEDSGSLSLPDAILGIAKLLLLPLVLGQLLRPLLIKQYTKYKAYTSNLDRFVILMLIFNAFSDSVESGLWRNNSVYVLVEAFVGALILLIIVLYLSKYAAKAMAFNTEDEIAAVFCGSKKTLASGIPMAKLIFGAHPGLGLIMLPIIFYHQVQLIVCSYLANKYRAR</sequence>
<evidence type="ECO:0000313" key="3">
    <source>
        <dbReference type="Proteomes" id="UP000192708"/>
    </source>
</evidence>
<dbReference type="Pfam" id="PF13593">
    <property type="entry name" value="SBF_like"/>
    <property type="match status" value="1"/>
</dbReference>
<dbReference type="Proteomes" id="UP000192708">
    <property type="component" value="Unassembled WGS sequence"/>
</dbReference>
<proteinExistence type="predicted"/>
<dbReference type="InterPro" id="IPR038770">
    <property type="entry name" value="Na+/solute_symporter_sf"/>
</dbReference>
<feature type="transmembrane region" description="Helical" evidence="1">
    <location>
        <begin position="45"/>
        <end position="63"/>
    </location>
</feature>